<dbReference type="Proteomes" id="UP000440578">
    <property type="component" value="Unassembled WGS sequence"/>
</dbReference>
<name>A0A6A4X385_AMPAM</name>
<evidence type="ECO:0000256" key="1">
    <source>
        <dbReference type="RuleBase" id="RU003682"/>
    </source>
</evidence>
<keyword evidence="1" id="KW-0408">Iron</keyword>
<keyword evidence="1" id="KW-0479">Metal-binding</keyword>
<dbReference type="OrthoDB" id="288590at2759"/>
<dbReference type="AlphaFoldDB" id="A0A6A4X385"/>
<dbReference type="InterPro" id="IPR005123">
    <property type="entry name" value="Oxoglu/Fe-dep_dioxygenase_dom"/>
</dbReference>
<dbReference type="InterPro" id="IPR026992">
    <property type="entry name" value="DIOX_N"/>
</dbReference>
<proteinExistence type="inferred from homology"/>
<evidence type="ECO:0000259" key="3">
    <source>
        <dbReference type="PROSITE" id="PS51471"/>
    </source>
</evidence>
<organism evidence="4 5">
    <name type="scientific">Amphibalanus amphitrite</name>
    <name type="common">Striped barnacle</name>
    <name type="synonym">Balanus amphitrite</name>
    <dbReference type="NCBI Taxonomy" id="1232801"/>
    <lineage>
        <taxon>Eukaryota</taxon>
        <taxon>Metazoa</taxon>
        <taxon>Ecdysozoa</taxon>
        <taxon>Arthropoda</taxon>
        <taxon>Crustacea</taxon>
        <taxon>Multicrustacea</taxon>
        <taxon>Cirripedia</taxon>
        <taxon>Thoracica</taxon>
        <taxon>Thoracicalcarea</taxon>
        <taxon>Balanomorpha</taxon>
        <taxon>Balanoidea</taxon>
        <taxon>Balanidae</taxon>
        <taxon>Amphibalaninae</taxon>
        <taxon>Amphibalanus</taxon>
    </lineage>
</organism>
<evidence type="ECO:0000256" key="2">
    <source>
        <dbReference type="SAM" id="MobiDB-lite"/>
    </source>
</evidence>
<evidence type="ECO:0000313" key="4">
    <source>
        <dbReference type="EMBL" id="KAF0311949.1"/>
    </source>
</evidence>
<feature type="compositionally biased region" description="Low complexity" evidence="2">
    <location>
        <begin position="163"/>
        <end position="177"/>
    </location>
</feature>
<keyword evidence="5" id="KW-1185">Reference proteome</keyword>
<dbReference type="Pfam" id="PF03171">
    <property type="entry name" value="2OG-FeII_Oxy"/>
    <property type="match status" value="1"/>
</dbReference>
<feature type="domain" description="Fe2OG dioxygenase" evidence="3">
    <location>
        <begin position="256"/>
        <end position="365"/>
    </location>
</feature>
<feature type="compositionally biased region" description="Low complexity" evidence="2">
    <location>
        <begin position="218"/>
        <end position="241"/>
    </location>
</feature>
<dbReference type="SUPFAM" id="SSF51197">
    <property type="entry name" value="Clavaminate synthase-like"/>
    <property type="match status" value="2"/>
</dbReference>
<accession>A0A6A4X385</accession>
<comment type="similarity">
    <text evidence="1">Belongs to the iron/ascorbate-dependent oxidoreductase family.</text>
</comment>
<dbReference type="InterPro" id="IPR027443">
    <property type="entry name" value="IPNS-like_sf"/>
</dbReference>
<reference evidence="4 5" key="1">
    <citation type="submission" date="2019-07" db="EMBL/GenBank/DDBJ databases">
        <title>Draft genome assembly of a fouling barnacle, Amphibalanus amphitrite (Darwin, 1854): The first reference genome for Thecostraca.</title>
        <authorList>
            <person name="Kim W."/>
        </authorList>
    </citation>
    <scope>NUCLEOTIDE SEQUENCE [LARGE SCALE GENOMIC DNA]</scope>
    <source>
        <strain evidence="4">SNU_AA5</strain>
        <tissue evidence="4">Soma without cirri and trophi</tissue>
    </source>
</reference>
<sequence>MTSDVMCDFPIIDISDLAEPQETPSVEVLLAVGRRVVDAFQRSGFVYLRGHGIDASLQRETFAASRDFFALDEASKRRFARFEKTGFNGYTAVGGENTGRLTEADLLDLKECYDFQVIGQDYPDSVLPGFCQQLEQLARACCLLSGRLLAAVQEVLLDQQPAADSQQQAADPQQQQQMNGNQEETDHSQVSSDVSDHPSQLDSNKLPTDLQAVPDPPLTTADPPLTTTEPPVTTSEPSLTSRGPLTSAHRRMLVPGGCSALRVLNYPPVPEGAAEAGAVRCAPHTDYGSLTLLFQDQLGGLEVESADGGWRPAPPLEDAILVNVGDLMEVWSSGRLRATKHRVVVPQQELLRRRARQSIAMFVDPDDDVLVRPLDDDKRFAPVNCGKSLREKFAKTYPAFAEWQRSRCEEDDKARAE</sequence>
<evidence type="ECO:0000313" key="5">
    <source>
        <dbReference type="Proteomes" id="UP000440578"/>
    </source>
</evidence>
<dbReference type="GO" id="GO:0046872">
    <property type="term" value="F:metal ion binding"/>
    <property type="evidence" value="ECO:0007669"/>
    <property type="project" value="UniProtKB-KW"/>
</dbReference>
<dbReference type="InterPro" id="IPR050231">
    <property type="entry name" value="Iron_ascorbate_oxido_reductase"/>
</dbReference>
<dbReference type="EMBL" id="VIIS01000204">
    <property type="protein sequence ID" value="KAF0311949.1"/>
    <property type="molecule type" value="Genomic_DNA"/>
</dbReference>
<feature type="compositionally biased region" description="Low complexity" evidence="2">
    <location>
        <begin position="188"/>
        <end position="200"/>
    </location>
</feature>
<dbReference type="Gene3D" id="2.60.120.330">
    <property type="entry name" value="B-lactam Antibiotic, Isopenicillin N Synthase, Chain"/>
    <property type="match status" value="2"/>
</dbReference>
<dbReference type="PANTHER" id="PTHR47990">
    <property type="entry name" value="2-OXOGLUTARATE (2OG) AND FE(II)-DEPENDENT OXYGENASE SUPERFAMILY PROTEIN-RELATED"/>
    <property type="match status" value="1"/>
</dbReference>
<dbReference type="GO" id="GO:0016491">
    <property type="term" value="F:oxidoreductase activity"/>
    <property type="evidence" value="ECO:0007669"/>
    <property type="project" value="UniProtKB-KW"/>
</dbReference>
<dbReference type="Pfam" id="PF14226">
    <property type="entry name" value="DIOX_N"/>
    <property type="match status" value="1"/>
</dbReference>
<feature type="region of interest" description="Disordered" evidence="2">
    <location>
        <begin position="163"/>
        <end position="248"/>
    </location>
</feature>
<keyword evidence="1" id="KW-0560">Oxidoreductase</keyword>
<dbReference type="InterPro" id="IPR044861">
    <property type="entry name" value="IPNS-like_FE2OG_OXY"/>
</dbReference>
<protein>
    <submittedName>
        <fullName evidence="4">Gibberellin 20 oxidase 2</fullName>
    </submittedName>
</protein>
<comment type="caution">
    <text evidence="4">The sequence shown here is derived from an EMBL/GenBank/DDBJ whole genome shotgun (WGS) entry which is preliminary data.</text>
</comment>
<gene>
    <name evidence="4" type="primary">20ox2</name>
    <name evidence="4" type="ORF">FJT64_017267</name>
</gene>
<dbReference type="PROSITE" id="PS51471">
    <property type="entry name" value="FE2OG_OXY"/>
    <property type="match status" value="1"/>
</dbReference>